<dbReference type="InterPro" id="IPR040853">
    <property type="entry name" value="RapA2_cadherin-like"/>
</dbReference>
<keyword evidence="5" id="KW-0677">Repeat</keyword>
<organism evidence="10 11">
    <name type="scientific">Bradyrhizobium shewense</name>
    <dbReference type="NCBI Taxonomy" id="1761772"/>
    <lineage>
        <taxon>Bacteria</taxon>
        <taxon>Pseudomonadati</taxon>
        <taxon>Pseudomonadota</taxon>
        <taxon>Alphaproteobacteria</taxon>
        <taxon>Hyphomicrobiales</taxon>
        <taxon>Nitrobacteraceae</taxon>
        <taxon>Bradyrhizobium</taxon>
    </lineage>
</organism>
<dbReference type="Pfam" id="PF17803">
    <property type="entry name" value="Cadherin_4"/>
    <property type="match status" value="3"/>
</dbReference>
<gene>
    <name evidence="10" type="ORF">GA0061098_102228</name>
</gene>
<evidence type="ECO:0000313" key="10">
    <source>
        <dbReference type="EMBL" id="SCB53949.1"/>
    </source>
</evidence>
<feature type="domain" description="RapA2 cadherin-like" evidence="9">
    <location>
        <begin position="737"/>
        <end position="814"/>
    </location>
</feature>
<dbReference type="InterPro" id="IPR003995">
    <property type="entry name" value="RTX_toxin_determinant-A"/>
</dbReference>
<dbReference type="Pfam" id="PF00353">
    <property type="entry name" value="HemolysinCabind"/>
    <property type="match status" value="1"/>
</dbReference>
<dbReference type="Gene3D" id="2.60.40.10">
    <property type="entry name" value="Immunoglobulins"/>
    <property type="match status" value="4"/>
</dbReference>
<dbReference type="PANTHER" id="PTHR38340">
    <property type="entry name" value="S-LAYER PROTEIN"/>
    <property type="match status" value="1"/>
</dbReference>
<evidence type="ECO:0000256" key="6">
    <source>
        <dbReference type="ARBA" id="ARBA00023026"/>
    </source>
</evidence>
<dbReference type="PANTHER" id="PTHR38340:SF1">
    <property type="entry name" value="S-LAYER PROTEIN"/>
    <property type="match status" value="1"/>
</dbReference>
<dbReference type="GO" id="GO:0005509">
    <property type="term" value="F:calcium ion binding"/>
    <property type="evidence" value="ECO:0007669"/>
    <property type="project" value="InterPro"/>
</dbReference>
<dbReference type="InterPro" id="IPR011049">
    <property type="entry name" value="Serralysin-like_metalloprot_C"/>
</dbReference>
<dbReference type="GO" id="GO:0005615">
    <property type="term" value="C:extracellular space"/>
    <property type="evidence" value="ECO:0007669"/>
    <property type="project" value="InterPro"/>
</dbReference>
<dbReference type="InterPro" id="IPR050557">
    <property type="entry name" value="RTX_toxin/Mannuronan_C5-epim"/>
</dbReference>
<keyword evidence="4" id="KW-0800">Toxin</keyword>
<keyword evidence="11" id="KW-1185">Reference proteome</keyword>
<keyword evidence="6" id="KW-0843">Virulence</keyword>
<evidence type="ECO:0000256" key="5">
    <source>
        <dbReference type="ARBA" id="ARBA00022737"/>
    </source>
</evidence>
<dbReference type="InterPro" id="IPR001343">
    <property type="entry name" value="Hemolysn_Ca-bd"/>
</dbReference>
<name>A0A1C3XP05_9BRAD</name>
<dbReference type="InterPro" id="IPR013783">
    <property type="entry name" value="Ig-like_fold"/>
</dbReference>
<dbReference type="Gene3D" id="2.150.10.10">
    <property type="entry name" value="Serralysin-like metalloprotease, C-terminal"/>
    <property type="match status" value="1"/>
</dbReference>
<dbReference type="InterPro" id="IPR010221">
    <property type="entry name" value="VCBS_dom"/>
</dbReference>
<accession>A0A1C3XP05</accession>
<evidence type="ECO:0000256" key="1">
    <source>
        <dbReference type="ARBA" id="ARBA00004370"/>
    </source>
</evidence>
<proteinExistence type="predicted"/>
<feature type="compositionally biased region" description="Polar residues" evidence="8">
    <location>
        <begin position="1264"/>
        <end position="1313"/>
    </location>
</feature>
<dbReference type="PRINTS" id="PR00313">
    <property type="entry name" value="CABNDNGRPT"/>
</dbReference>
<dbReference type="PROSITE" id="PS00330">
    <property type="entry name" value="HEMOLYSIN_CALCIUM"/>
    <property type="match status" value="1"/>
</dbReference>
<dbReference type="GO" id="GO:0016020">
    <property type="term" value="C:membrane"/>
    <property type="evidence" value="ECO:0007669"/>
    <property type="project" value="UniProtKB-SubCell"/>
</dbReference>
<feature type="domain" description="RapA2 cadherin-like" evidence="9">
    <location>
        <begin position="624"/>
        <end position="704"/>
    </location>
</feature>
<dbReference type="InterPro" id="IPR018511">
    <property type="entry name" value="Hemolysin-typ_Ca-bd_CS"/>
</dbReference>
<evidence type="ECO:0000313" key="11">
    <source>
        <dbReference type="Proteomes" id="UP000199184"/>
    </source>
</evidence>
<feature type="domain" description="RapA2 cadherin-like" evidence="9">
    <location>
        <begin position="397"/>
        <end position="478"/>
    </location>
</feature>
<evidence type="ECO:0000256" key="4">
    <source>
        <dbReference type="ARBA" id="ARBA00022656"/>
    </source>
</evidence>
<keyword evidence="3" id="KW-0964">Secreted</keyword>
<evidence type="ECO:0000256" key="2">
    <source>
        <dbReference type="ARBA" id="ARBA00004613"/>
    </source>
</evidence>
<evidence type="ECO:0000256" key="3">
    <source>
        <dbReference type="ARBA" id="ARBA00022525"/>
    </source>
</evidence>
<evidence type="ECO:0000256" key="8">
    <source>
        <dbReference type="SAM" id="MobiDB-lite"/>
    </source>
</evidence>
<protein>
    <submittedName>
        <fullName evidence="10">VCBS repeat-containing protein</fullName>
    </submittedName>
</protein>
<dbReference type="NCBIfam" id="TIGR01965">
    <property type="entry name" value="VCBS_repeat"/>
    <property type="match status" value="5"/>
</dbReference>
<feature type="compositionally biased region" description="Low complexity" evidence="8">
    <location>
        <begin position="1245"/>
        <end position="1257"/>
    </location>
</feature>
<sequence length="1382" mass="139145">MLVASGVQLDSGATMALPVELIGHIHRVIGSCALTRASGVATQAVTGAPIYRGDLLETDADGQTTICFIDGTFFNIACGTHVVLSEFVFDVEGMPPAASFDVTRGTFSFVPGRLAETGALQLNTPIAGIRARGHAGGFGMLTLAALTFSAVQTAEAADPDVTFLDDDSITYKDLAHGAFELVTKERVPRHIIVEDPGETIVIKKVGSTISVNQVANTAARMDELRAAQQDVLANLTEGQGPHGSSTPPFVKSERPQPINFVQPDVPTLQASPTVLPFVIPEPLGRLPPTLSTGAGPTERDTVIFDTFTATKGTFSASSTNSGGNLTFGVIGASAGNTVLDGVTYDLSKTSAYGILYVNSTSGAYTFVPDSAAINALKAPTTDGFVVTVSDGFTSVTQTFTITINGVNDAAIISGTTTGSVIEAGGIANGKPGTPIATGTLSDTDVDDPPNTFTTVSSPTTSTGGYGTFTMTAAGVWTYTLDNANRAVQALNAGETLTDTFTVTTIGGTAQVVTITILGASDAAIISGATTGDVIEAGDVSNANPGTPTATGTLNDTDVDTTANAFTAVGSPTVSAAGYGTFTMTAVGVWTYTLDNANGAVQGLNTGETLTDTFTVTTLDGTAQVVTITIHGANDAAIVSGTTTASVTEAGGVANATPGSPSTTGTLFAADVDNPSNTFTAVSSPKASTNGYGTFTITAAGVWTYTLDNASGAVQALNVGGTLTDSFTVNTLDGTPQVVTITIQGSNDAALISGTTTGSVTEAGTFSPGIPIATGTLTDTDVDNAPNSFTAISSPAASDGGYGAFTMTAAGVWTYTLDNNSTVVQALEVGDTLTDTFSITAIDGTTQTVTVAIHGASDADPNDFDNLATGSAVISDPPNVYGTPGSETIAGGGNTGQIIYAGASSDTVNGTGKADVLYGGSGNDTIKGNDGDDTIYGGSGNDTINGNNGGDTITGGFGADQLTGSNGNDRFAYLFVADSRAGQFDTITDFASGADKIDLTAIGALGFVILALSSTSTAVPAHTIAWLYDSAANETIVYVNPTDQTLHVGDSSLLEIHLQGIATIDASDFITAPAAAPVTAVAGELLDPIATSQVDATAVMTTTSGVSSDSGSGDGSLLAAGSSTIQSTEAATSLDSNWDQIGQTGYFSFSSSDEVQTLAIETPRSDPAAPSAGGLSPIVQHVAPLTEATFVFNNPTGFDAALAGKNGAIAASGQVPDVAMLNFAHGAAEQHAGGGLALGHDAGNDGVASSRGAAQAAHAHGHTSDQTADTSLNPSLLKSSTGGANHSLSSEADQHNPSGGASGSKPANPQQLGDSFQFRDDASQGSPHGAMLDHLSDFVGHHEHAREFRGSEPAFMPETSPSDVDPPFSAGTVHGHVSHDLIV</sequence>
<dbReference type="SUPFAM" id="SSF51120">
    <property type="entry name" value="beta-Roll"/>
    <property type="match status" value="1"/>
</dbReference>
<evidence type="ECO:0000259" key="9">
    <source>
        <dbReference type="Pfam" id="PF17803"/>
    </source>
</evidence>
<comment type="subcellular location">
    <subcellularLocation>
        <location evidence="1">Membrane</location>
    </subcellularLocation>
    <subcellularLocation>
        <location evidence="2">Secreted</location>
    </subcellularLocation>
</comment>
<dbReference type="RefSeq" id="WP_245323714.1">
    <property type="nucleotide sequence ID" value="NZ_FMAI01000022.1"/>
</dbReference>
<dbReference type="PRINTS" id="PR01488">
    <property type="entry name" value="RTXTOXINA"/>
</dbReference>
<feature type="region of interest" description="Disordered" evidence="8">
    <location>
        <begin position="1245"/>
        <end position="1332"/>
    </location>
</feature>
<evidence type="ECO:0000256" key="7">
    <source>
        <dbReference type="ARBA" id="ARBA00023136"/>
    </source>
</evidence>
<keyword evidence="7" id="KW-0472">Membrane</keyword>
<dbReference type="EMBL" id="FMAI01000022">
    <property type="protein sequence ID" value="SCB53949.1"/>
    <property type="molecule type" value="Genomic_DNA"/>
</dbReference>
<reference evidence="11" key="1">
    <citation type="submission" date="2016-08" db="EMBL/GenBank/DDBJ databases">
        <authorList>
            <person name="Varghese N."/>
            <person name="Submissions Spin"/>
        </authorList>
    </citation>
    <scope>NUCLEOTIDE SEQUENCE [LARGE SCALE GENOMIC DNA]</scope>
    <source>
        <strain evidence="11">ERR11</strain>
    </source>
</reference>
<dbReference type="GO" id="GO:0090729">
    <property type="term" value="F:toxin activity"/>
    <property type="evidence" value="ECO:0007669"/>
    <property type="project" value="UniProtKB-KW"/>
</dbReference>
<dbReference type="Proteomes" id="UP000199184">
    <property type="component" value="Unassembled WGS sequence"/>
</dbReference>